<proteinExistence type="predicted"/>
<reference evidence="2" key="1">
    <citation type="journal article" date="2017" name="Nature">
        <title>The sunflower genome provides insights into oil metabolism, flowering and Asterid evolution.</title>
        <authorList>
            <person name="Badouin H."/>
            <person name="Gouzy J."/>
            <person name="Grassa C.J."/>
            <person name="Murat F."/>
            <person name="Staton S.E."/>
            <person name="Cottret L."/>
            <person name="Lelandais-Briere C."/>
            <person name="Owens G.L."/>
            <person name="Carrere S."/>
            <person name="Mayjonade B."/>
            <person name="Legrand L."/>
            <person name="Gill N."/>
            <person name="Kane N.C."/>
            <person name="Bowers J.E."/>
            <person name="Hubner S."/>
            <person name="Bellec A."/>
            <person name="Berard A."/>
            <person name="Berges H."/>
            <person name="Blanchet N."/>
            <person name="Boniface M.C."/>
            <person name="Brunel D."/>
            <person name="Catrice O."/>
            <person name="Chaidir N."/>
            <person name="Claudel C."/>
            <person name="Donnadieu C."/>
            <person name="Faraut T."/>
            <person name="Fievet G."/>
            <person name="Helmstetter N."/>
            <person name="King M."/>
            <person name="Knapp S.J."/>
            <person name="Lai Z."/>
            <person name="Le Paslier M.C."/>
            <person name="Lippi Y."/>
            <person name="Lorenzon L."/>
            <person name="Mandel J.R."/>
            <person name="Marage G."/>
            <person name="Marchand G."/>
            <person name="Marquand E."/>
            <person name="Bret-Mestries E."/>
            <person name="Morien E."/>
            <person name="Nambeesan S."/>
            <person name="Nguyen T."/>
            <person name="Pegot-Espagnet P."/>
            <person name="Pouilly N."/>
            <person name="Raftis F."/>
            <person name="Sallet E."/>
            <person name="Schiex T."/>
            <person name="Thomas J."/>
            <person name="Vandecasteele C."/>
            <person name="Vares D."/>
            <person name="Vear F."/>
            <person name="Vautrin S."/>
            <person name="Crespi M."/>
            <person name="Mangin B."/>
            <person name="Burke J.M."/>
            <person name="Salse J."/>
            <person name="Munos S."/>
            <person name="Vincourt P."/>
            <person name="Rieseberg L.H."/>
            <person name="Langlade N.B."/>
        </authorList>
    </citation>
    <scope>NUCLEOTIDE SEQUENCE [LARGE SCALE GENOMIC DNA]</scope>
    <source>
        <strain evidence="2">cv. SF193</strain>
    </source>
</reference>
<evidence type="ECO:0000313" key="2">
    <source>
        <dbReference type="Proteomes" id="UP000215914"/>
    </source>
</evidence>
<organism evidence="1 2">
    <name type="scientific">Helianthus annuus</name>
    <name type="common">Common sunflower</name>
    <dbReference type="NCBI Taxonomy" id="4232"/>
    <lineage>
        <taxon>Eukaryota</taxon>
        <taxon>Viridiplantae</taxon>
        <taxon>Streptophyta</taxon>
        <taxon>Embryophyta</taxon>
        <taxon>Tracheophyta</taxon>
        <taxon>Spermatophyta</taxon>
        <taxon>Magnoliopsida</taxon>
        <taxon>eudicotyledons</taxon>
        <taxon>Gunneridae</taxon>
        <taxon>Pentapetalae</taxon>
        <taxon>asterids</taxon>
        <taxon>campanulids</taxon>
        <taxon>Asterales</taxon>
        <taxon>Asteraceae</taxon>
        <taxon>Asteroideae</taxon>
        <taxon>Heliantheae alliance</taxon>
        <taxon>Heliantheae</taxon>
        <taxon>Helianthus</taxon>
    </lineage>
</organism>
<dbReference type="InParanoid" id="A0A251RVX9"/>
<dbReference type="EMBL" id="CM007905">
    <property type="protein sequence ID" value="OTF90383.1"/>
    <property type="molecule type" value="Genomic_DNA"/>
</dbReference>
<name>A0A251RVX9_HELAN</name>
<protein>
    <submittedName>
        <fullName evidence="1">Uncharacterized protein</fullName>
    </submittedName>
</protein>
<dbReference type="AlphaFoldDB" id="A0A251RVX9"/>
<sequence length="55" mass="6577">MFEHDHPLSLIDLWAEQLRHEEESEEDEEENDDVLIAKEEFRCSCFHCGEEIKVS</sequence>
<accession>A0A251RVX9</accession>
<gene>
    <name evidence="1" type="ORF">HannXRQ_Chr16g0499061</name>
</gene>
<keyword evidence="2" id="KW-1185">Reference proteome</keyword>
<dbReference type="Proteomes" id="UP000215914">
    <property type="component" value="Chromosome 16"/>
</dbReference>
<evidence type="ECO:0000313" key="1">
    <source>
        <dbReference type="EMBL" id="OTF90383.1"/>
    </source>
</evidence>